<name>A0A1N7N2N2_9BACL</name>
<dbReference type="RefSeq" id="WP_076347295.1">
    <property type="nucleotide sequence ID" value="NZ_FTOO01000007.1"/>
</dbReference>
<evidence type="ECO:0000313" key="2">
    <source>
        <dbReference type="EMBL" id="SIS92592.1"/>
    </source>
</evidence>
<proteinExistence type="predicted"/>
<feature type="transmembrane region" description="Helical" evidence="1">
    <location>
        <begin position="33"/>
        <end position="50"/>
    </location>
</feature>
<dbReference type="OrthoDB" id="9797988at2"/>
<sequence>MPKAQLKKATPVMQAYQQFASAREPARPMVRNLVIAFVAGGLVCVAGQAVSDFFVHVCGFSRKDAGNPTVAVLIAATCLLTGLGVFDNIARYTGAGTAIPVTGFANAMASAALEARTEGWVLGVGANMFKLAGAVIVWGVVAAFFIGLIHTLVAPGR</sequence>
<feature type="transmembrane region" description="Helical" evidence="1">
    <location>
        <begin position="93"/>
        <end position="113"/>
    </location>
</feature>
<feature type="transmembrane region" description="Helical" evidence="1">
    <location>
        <begin position="70"/>
        <end position="86"/>
    </location>
</feature>
<dbReference type="NCBIfam" id="TIGR02838">
    <property type="entry name" value="spore_V_AC"/>
    <property type="match status" value="1"/>
</dbReference>
<accession>A0A1N7N2N2</accession>
<gene>
    <name evidence="2" type="ORF">SAMN05421799_10718</name>
</gene>
<dbReference type="AlphaFoldDB" id="A0A1N7N2N2"/>
<keyword evidence="1" id="KW-0472">Membrane</keyword>
<feature type="transmembrane region" description="Helical" evidence="1">
    <location>
        <begin position="133"/>
        <end position="153"/>
    </location>
</feature>
<organism evidence="2 3">
    <name type="scientific">Alicyclobacillus vulcanalis</name>
    <dbReference type="NCBI Taxonomy" id="252246"/>
    <lineage>
        <taxon>Bacteria</taxon>
        <taxon>Bacillati</taxon>
        <taxon>Bacillota</taxon>
        <taxon>Bacilli</taxon>
        <taxon>Bacillales</taxon>
        <taxon>Alicyclobacillaceae</taxon>
        <taxon>Alicyclobacillus</taxon>
    </lineage>
</organism>
<dbReference type="PANTHER" id="PTHR38450">
    <property type="entry name" value="STAGE V SPORULATION PROTEIN AC-RELATED"/>
    <property type="match status" value="1"/>
</dbReference>
<evidence type="ECO:0000256" key="1">
    <source>
        <dbReference type="SAM" id="Phobius"/>
    </source>
</evidence>
<dbReference type="PANTHER" id="PTHR38450:SF1">
    <property type="entry name" value="STAGE V SPORULATION PROTEIN AC"/>
    <property type="match status" value="1"/>
</dbReference>
<keyword evidence="1" id="KW-1133">Transmembrane helix</keyword>
<dbReference type="Proteomes" id="UP000186156">
    <property type="component" value="Unassembled WGS sequence"/>
</dbReference>
<dbReference type="InterPro" id="IPR014203">
    <property type="entry name" value="Spore_V_AC"/>
</dbReference>
<evidence type="ECO:0000313" key="3">
    <source>
        <dbReference type="Proteomes" id="UP000186156"/>
    </source>
</evidence>
<dbReference type="EMBL" id="FTOO01000007">
    <property type="protein sequence ID" value="SIS92592.1"/>
    <property type="molecule type" value="Genomic_DNA"/>
</dbReference>
<protein>
    <submittedName>
        <fullName evidence="2">Stage V sporulation protein AC</fullName>
    </submittedName>
</protein>
<dbReference type="InterPro" id="IPR005562">
    <property type="entry name" value="SpoVA"/>
</dbReference>
<keyword evidence="1" id="KW-0812">Transmembrane</keyword>
<reference evidence="3" key="1">
    <citation type="submission" date="2017-01" db="EMBL/GenBank/DDBJ databases">
        <authorList>
            <person name="Varghese N."/>
            <person name="Submissions S."/>
        </authorList>
    </citation>
    <scope>NUCLEOTIDE SEQUENCE [LARGE SCALE GENOMIC DNA]</scope>
    <source>
        <strain evidence="3">DSM 16176</strain>
    </source>
</reference>
<dbReference type="STRING" id="252246.SAMN05421799_10718"/>
<keyword evidence="3" id="KW-1185">Reference proteome</keyword>
<dbReference type="Pfam" id="PF03862">
    <property type="entry name" value="SpoVAC_SpoVAEB"/>
    <property type="match status" value="1"/>
</dbReference>